<accession>A0A5M4FAK5</accession>
<dbReference type="AlphaFoldDB" id="A0A5M4FAK5"/>
<keyword evidence="1" id="KW-1133">Transmembrane helix</keyword>
<dbReference type="Pfam" id="PF02470">
    <property type="entry name" value="MlaD"/>
    <property type="match status" value="1"/>
</dbReference>
<protein>
    <submittedName>
        <fullName evidence="3">MCE family protein</fullName>
    </submittedName>
</protein>
<dbReference type="RefSeq" id="WP_149690851.1">
    <property type="nucleotide sequence ID" value="NZ_SDPQ02000004.1"/>
</dbReference>
<dbReference type="Proteomes" id="UP000380867">
    <property type="component" value="Unassembled WGS sequence"/>
</dbReference>
<dbReference type="OrthoDB" id="5242071at2"/>
<dbReference type="InterPro" id="IPR003399">
    <property type="entry name" value="Mce/MlaD"/>
</dbReference>
<keyword evidence="1" id="KW-0812">Transmembrane</keyword>
<gene>
    <name evidence="3" type="ORF">ESP70_018740</name>
</gene>
<comment type="caution">
    <text evidence="3">The sequence shown here is derived from an EMBL/GenBank/DDBJ whole genome shotgun (WGS) entry which is preliminary data.</text>
</comment>
<feature type="transmembrane region" description="Helical" evidence="1">
    <location>
        <begin position="15"/>
        <end position="35"/>
    </location>
</feature>
<dbReference type="EMBL" id="SDPQ02000004">
    <property type="protein sequence ID" value="KAA1394241.1"/>
    <property type="molecule type" value="Genomic_DNA"/>
</dbReference>
<evidence type="ECO:0000313" key="4">
    <source>
        <dbReference type="Proteomes" id="UP000380867"/>
    </source>
</evidence>
<evidence type="ECO:0000256" key="1">
    <source>
        <dbReference type="SAM" id="Phobius"/>
    </source>
</evidence>
<dbReference type="InterPro" id="IPR052336">
    <property type="entry name" value="MlaD_Phospholipid_Transporter"/>
</dbReference>
<feature type="domain" description="Mce/MlaD" evidence="2">
    <location>
        <begin position="46"/>
        <end position="122"/>
    </location>
</feature>
<keyword evidence="4" id="KW-1185">Reference proteome</keyword>
<evidence type="ECO:0000259" key="2">
    <source>
        <dbReference type="Pfam" id="PF02470"/>
    </source>
</evidence>
<dbReference type="PANTHER" id="PTHR33371">
    <property type="entry name" value="INTERMEMBRANE PHOSPHOLIPID TRANSPORT SYSTEM BINDING PROTEIN MLAD-RELATED"/>
    <property type="match status" value="1"/>
</dbReference>
<reference evidence="3" key="1">
    <citation type="submission" date="2019-09" db="EMBL/GenBank/DDBJ databases">
        <authorList>
            <person name="Li J."/>
        </authorList>
    </citation>
    <scope>NUCLEOTIDE SEQUENCE [LARGE SCALE GENOMIC DNA]</scope>
    <source>
        <strain evidence="3">JCM 14732</strain>
    </source>
</reference>
<organism evidence="3 4">
    <name type="scientific">Aeromicrobium ginsengisoli</name>
    <dbReference type="NCBI Taxonomy" id="363867"/>
    <lineage>
        <taxon>Bacteria</taxon>
        <taxon>Bacillati</taxon>
        <taxon>Actinomycetota</taxon>
        <taxon>Actinomycetes</taxon>
        <taxon>Propionibacteriales</taxon>
        <taxon>Nocardioidaceae</taxon>
        <taxon>Aeromicrobium</taxon>
    </lineage>
</organism>
<evidence type="ECO:0000313" key="3">
    <source>
        <dbReference type="EMBL" id="KAA1394241.1"/>
    </source>
</evidence>
<dbReference type="PANTHER" id="PTHR33371:SF4">
    <property type="entry name" value="INTERMEMBRANE PHOSPHOLIPID TRANSPORT SYSTEM BINDING PROTEIN MLAD"/>
    <property type="match status" value="1"/>
</dbReference>
<proteinExistence type="predicted"/>
<sequence length="444" mass="46538">MSGVISSVRHMGTPLARRGIALILVLTVIMVGLAFKNQIKVALRSGETISAEFADADGLVKDKSKVKLAGLKVGVVTGIEHRDDGSAVVQMKVEESALRSLGSEPEARIEPLTILGGEYSVELANGGTGQFDSKQIPVARTGTPVELDRILEALPTETREATRGVVSGLSDTLDKDGRQSLRDLSDVAPPVLRGADTFLTAAQGTNPESDLQNVVGYLQDAAAVLSEQRTAVDGALTGLDTTSAALARSSTAIGRTIDLLPAALDNTDQGLGDLQVTLAKLEEMTDKLEPTAREAKDLIDALDPFVTAARPVVAKLPPITRDAIPTVRQLIPTVTSADGFIGDIGGQTIKKVRGPILDTLSRPWNGKDAGAAEYAKSGTGIQANNKYYEEIAYMVTNLGRAVMTQDQQGSLLNFQAGVGLGSVAPISLEEALGQLIPQINGAGD</sequence>
<name>A0A5M4FAK5_9ACTN</name>
<keyword evidence="1" id="KW-0472">Membrane</keyword>